<feature type="region of interest" description="Disordered" evidence="2">
    <location>
        <begin position="635"/>
        <end position="714"/>
    </location>
</feature>
<feature type="compositionally biased region" description="Low complexity" evidence="2">
    <location>
        <begin position="727"/>
        <end position="742"/>
    </location>
</feature>
<dbReference type="EMBL" id="LSMT01000042">
    <property type="protein sequence ID" value="PFX31024.1"/>
    <property type="molecule type" value="Genomic_DNA"/>
</dbReference>
<evidence type="ECO:0000313" key="5">
    <source>
        <dbReference type="Proteomes" id="UP000225706"/>
    </source>
</evidence>
<dbReference type="Proteomes" id="UP000225706">
    <property type="component" value="Unassembled WGS sequence"/>
</dbReference>
<feature type="compositionally biased region" description="Low complexity" evidence="2">
    <location>
        <begin position="651"/>
        <end position="670"/>
    </location>
</feature>
<dbReference type="GO" id="GO:0070513">
    <property type="term" value="F:death domain binding"/>
    <property type="evidence" value="ECO:0007669"/>
    <property type="project" value="InterPro"/>
</dbReference>
<gene>
    <name evidence="4" type="primary">CARD11</name>
    <name evidence="4" type="ORF">AWC38_SpisGene4185</name>
</gene>
<feature type="region of interest" description="Disordered" evidence="2">
    <location>
        <begin position="726"/>
        <end position="767"/>
    </location>
</feature>
<dbReference type="InterPro" id="IPR037939">
    <property type="entry name" value="CRADD"/>
</dbReference>
<dbReference type="AlphaFoldDB" id="A0A2B4SK08"/>
<feature type="region of interest" description="Disordered" evidence="2">
    <location>
        <begin position="804"/>
        <end position="850"/>
    </location>
</feature>
<feature type="compositionally biased region" description="Polar residues" evidence="2">
    <location>
        <begin position="695"/>
        <end position="714"/>
    </location>
</feature>
<evidence type="ECO:0000259" key="3">
    <source>
        <dbReference type="PROSITE" id="PS50209"/>
    </source>
</evidence>
<name>A0A2B4SK08_STYPI</name>
<protein>
    <submittedName>
        <fullName evidence="4">Caspase recruitment domain-containing protein 11</fullName>
    </submittedName>
</protein>
<evidence type="ECO:0000256" key="1">
    <source>
        <dbReference type="SAM" id="Coils"/>
    </source>
</evidence>
<dbReference type="Pfam" id="PF00619">
    <property type="entry name" value="CARD"/>
    <property type="match status" value="1"/>
</dbReference>
<dbReference type="PANTHER" id="PTHR15034">
    <property type="entry name" value="DEATH DOMAIN-CONTAINING PROTEIN CRADD"/>
    <property type="match status" value="1"/>
</dbReference>
<dbReference type="GO" id="GO:0042981">
    <property type="term" value="P:regulation of apoptotic process"/>
    <property type="evidence" value="ECO:0007669"/>
    <property type="project" value="InterPro"/>
</dbReference>
<feature type="region of interest" description="Disordered" evidence="2">
    <location>
        <begin position="549"/>
        <end position="569"/>
    </location>
</feature>
<dbReference type="SUPFAM" id="SSF47986">
    <property type="entry name" value="DEATH domain"/>
    <property type="match status" value="1"/>
</dbReference>
<keyword evidence="5" id="KW-1185">Reference proteome</keyword>
<dbReference type="PANTHER" id="PTHR15034:SF5">
    <property type="entry name" value="DEATH DOMAIN-CONTAINING PROTEIN CRADD"/>
    <property type="match status" value="1"/>
</dbReference>
<dbReference type="Gene3D" id="1.10.533.10">
    <property type="entry name" value="Death Domain, Fas"/>
    <property type="match status" value="1"/>
</dbReference>
<evidence type="ECO:0000256" key="2">
    <source>
        <dbReference type="SAM" id="MobiDB-lite"/>
    </source>
</evidence>
<accession>A0A2B4SK08</accession>
<dbReference type="GO" id="GO:0002020">
    <property type="term" value="F:protease binding"/>
    <property type="evidence" value="ECO:0007669"/>
    <property type="project" value="InterPro"/>
</dbReference>
<feature type="coiled-coil region" evidence="1">
    <location>
        <begin position="135"/>
        <end position="183"/>
    </location>
</feature>
<proteinExistence type="predicted"/>
<organism evidence="4 5">
    <name type="scientific">Stylophora pistillata</name>
    <name type="common">Smooth cauliflower coral</name>
    <dbReference type="NCBI Taxonomy" id="50429"/>
    <lineage>
        <taxon>Eukaryota</taxon>
        <taxon>Metazoa</taxon>
        <taxon>Cnidaria</taxon>
        <taxon>Anthozoa</taxon>
        <taxon>Hexacorallia</taxon>
        <taxon>Scleractinia</taxon>
        <taxon>Astrocoeniina</taxon>
        <taxon>Pocilloporidae</taxon>
        <taxon>Stylophora</taxon>
    </lineage>
</organism>
<dbReference type="STRING" id="50429.A0A2B4SK08"/>
<sequence length="850" mass="97995">MEMGEETFEDILEKNRVEIVQCLQLDRTFLFDYLRSKAVFDLGDCDLVNAEKTREQKAGKLLDILMTKGDIGYSHFIDAIQLLNPHLFEIITGEKATSRPSPLMMERENFFLGSNGRAPDLDIMSNHLKRTISDLQDLTIRYDTIRKENEQLEKQLSRTSCELQEKDRLIEELEKRKFDTEALLMESHSSAKKMVDGAALHCQVKNREMVERTHFIIALQMKLLTTKEEVDNLKEKLEQTMMQKDELLNRFTEISKNYDNQRRESMKLTEKLQIQKDNIQRAEELKVKFRQLQFGNQKLKSEKDEVLRELEELKCWTEALKARYDIVEEDRKQTQETHESTVADYSVLRDKADELELKLTISSREIEDLKKRCKDFEQTANTYREQRDLYEKAWKETSAEREQLRKERDEATVRLTEVIRNRDEAIKRQMEHSRQFELQFKRTSEDLQSVRERLYQTQMELEELRKVKLQRNSSEIDENPFVGKENGLHLCTNKAKEAKLEGRVDAEEESPGNSSEDSYDWRSRRKTANIIDSVKKRVAMRKSQATEQCICSDGGDEETDTSTVQPEKSLSLDEKLEVLVPERKTLSPEAQKCLSLDRNRTLFKSAPTYNALQCMFIPAVSNSVPCNNPIDSNSMRSSFRSNDSGLPGGLSRNLSDSSKSSQGQSLSVESDSFEPIVGNDRKGDEDPNATGRARVQTQSHKNSTRPVYYKSNSSPSKILNFVQNKLSSGDRSTGSRSSSSDDNQNEEETEMKNRRKFKLAARDPSYQKIQKVPASIELSVDLSVDNDDRSERETEEIKEALLSPTFSAKPFRKRAGAVRLKAEDRPRSSSAPNSPVSEFSFPPDPKITSD</sequence>
<feature type="coiled-coil region" evidence="1">
    <location>
        <begin position="216"/>
        <end position="421"/>
    </location>
</feature>
<dbReference type="PROSITE" id="PS50209">
    <property type="entry name" value="CARD"/>
    <property type="match status" value="1"/>
</dbReference>
<dbReference type="InterPro" id="IPR001315">
    <property type="entry name" value="CARD"/>
</dbReference>
<reference evidence="5" key="1">
    <citation type="journal article" date="2017" name="bioRxiv">
        <title>Comparative analysis of the genomes of Stylophora pistillata and Acropora digitifera provides evidence for extensive differences between species of corals.</title>
        <authorList>
            <person name="Voolstra C.R."/>
            <person name="Li Y."/>
            <person name="Liew Y.J."/>
            <person name="Baumgarten S."/>
            <person name="Zoccola D."/>
            <person name="Flot J.-F."/>
            <person name="Tambutte S."/>
            <person name="Allemand D."/>
            <person name="Aranda M."/>
        </authorList>
    </citation>
    <scope>NUCLEOTIDE SEQUENCE [LARGE SCALE GENOMIC DNA]</scope>
</reference>
<feature type="domain" description="CARD" evidence="3">
    <location>
        <begin position="4"/>
        <end position="95"/>
    </location>
</feature>
<comment type="caution">
    <text evidence="4">The sequence shown here is derived from an EMBL/GenBank/DDBJ whole genome shotgun (WGS) entry which is preliminary data.</text>
</comment>
<feature type="compositionally biased region" description="Polar residues" evidence="2">
    <location>
        <begin position="635"/>
        <end position="644"/>
    </location>
</feature>
<dbReference type="OrthoDB" id="8868836at2759"/>
<feature type="region of interest" description="Disordered" evidence="2">
    <location>
        <begin position="501"/>
        <end position="521"/>
    </location>
</feature>
<feature type="compositionally biased region" description="Polar residues" evidence="2">
    <location>
        <begin position="828"/>
        <end position="837"/>
    </location>
</feature>
<evidence type="ECO:0000313" key="4">
    <source>
        <dbReference type="EMBL" id="PFX31024.1"/>
    </source>
</evidence>
<dbReference type="CDD" id="cd01671">
    <property type="entry name" value="CARD"/>
    <property type="match status" value="1"/>
</dbReference>
<dbReference type="InterPro" id="IPR011029">
    <property type="entry name" value="DEATH-like_dom_sf"/>
</dbReference>
<keyword evidence="1" id="KW-0175">Coiled coil</keyword>